<name>B1T181_9BURK</name>
<reference evidence="2 3" key="1">
    <citation type="submission" date="2008-03" db="EMBL/GenBank/DDBJ databases">
        <title>Sequencing of the draft genome and assembly of Burkholderia ambifaria MEX-5.</title>
        <authorList>
            <consortium name="US DOE Joint Genome Institute (JGI-PGF)"/>
            <person name="Copeland A."/>
            <person name="Lucas S."/>
            <person name="Lapidus A."/>
            <person name="Glavina del Rio T."/>
            <person name="Dalin E."/>
            <person name="Tice H."/>
            <person name="Bruce D."/>
            <person name="Goodwin L."/>
            <person name="Pitluck S."/>
            <person name="Larimer F."/>
            <person name="Land M.L."/>
            <person name="Hauser L."/>
            <person name="Tiedje J."/>
            <person name="Richardson P."/>
        </authorList>
    </citation>
    <scope>NUCLEOTIDE SEQUENCE [LARGE SCALE GENOMIC DNA]</scope>
    <source>
        <strain evidence="2 3">MEX-5</strain>
    </source>
</reference>
<dbReference type="Proteomes" id="UP000004814">
    <property type="component" value="Unassembled WGS sequence"/>
</dbReference>
<comment type="caution">
    <text evidence="2">The sequence shown here is derived from an EMBL/GenBank/DDBJ whole genome shotgun (WGS) entry which is preliminary data.</text>
</comment>
<dbReference type="Pfam" id="PF20008">
    <property type="entry name" value="DUF6429"/>
    <property type="match status" value="1"/>
</dbReference>
<proteinExistence type="predicted"/>
<dbReference type="PATRIC" id="fig|396597.7.peg.6737"/>
<dbReference type="InterPro" id="IPR045489">
    <property type="entry name" value="DUF6429"/>
</dbReference>
<organism evidence="2 3">
    <name type="scientific">Burkholderia ambifaria MEX-5</name>
    <dbReference type="NCBI Taxonomy" id="396597"/>
    <lineage>
        <taxon>Bacteria</taxon>
        <taxon>Pseudomonadati</taxon>
        <taxon>Pseudomonadota</taxon>
        <taxon>Betaproteobacteria</taxon>
        <taxon>Burkholderiales</taxon>
        <taxon>Burkholderiaceae</taxon>
        <taxon>Burkholderia</taxon>
        <taxon>Burkholderia cepacia complex</taxon>
    </lineage>
</organism>
<dbReference type="EMBL" id="ABLK01000032">
    <property type="protein sequence ID" value="EDT42664.1"/>
    <property type="molecule type" value="Genomic_DNA"/>
</dbReference>
<dbReference type="AlphaFoldDB" id="B1T181"/>
<evidence type="ECO:0000259" key="1">
    <source>
        <dbReference type="Pfam" id="PF20008"/>
    </source>
</evidence>
<gene>
    <name evidence="2" type="ORF">BamMEX5DRAFT_1547</name>
</gene>
<feature type="domain" description="DUF6429" evidence="1">
    <location>
        <begin position="6"/>
        <end position="73"/>
    </location>
</feature>
<dbReference type="RefSeq" id="WP_006757530.1">
    <property type="nucleotide sequence ID" value="NZ_ABLK01000032.1"/>
</dbReference>
<sequence>MNIDLSAVDDAVLALLYLTLHDGNRAWKGFDWDTLNRLHQRGLIGDPVNKAKSIILTDEGLRESERLFMRLFVDSAAARTDKGS</sequence>
<protein>
    <recommendedName>
        <fullName evidence="1">DUF6429 domain-containing protein</fullName>
    </recommendedName>
</protein>
<accession>B1T181</accession>
<evidence type="ECO:0000313" key="2">
    <source>
        <dbReference type="EMBL" id="EDT42664.1"/>
    </source>
</evidence>
<evidence type="ECO:0000313" key="3">
    <source>
        <dbReference type="Proteomes" id="UP000004814"/>
    </source>
</evidence>